<organism evidence="6 7">
    <name type="scientific">Potamilus streckersoni</name>
    <dbReference type="NCBI Taxonomy" id="2493646"/>
    <lineage>
        <taxon>Eukaryota</taxon>
        <taxon>Metazoa</taxon>
        <taxon>Spiralia</taxon>
        <taxon>Lophotrochozoa</taxon>
        <taxon>Mollusca</taxon>
        <taxon>Bivalvia</taxon>
        <taxon>Autobranchia</taxon>
        <taxon>Heteroconchia</taxon>
        <taxon>Palaeoheterodonta</taxon>
        <taxon>Unionida</taxon>
        <taxon>Unionoidea</taxon>
        <taxon>Unionidae</taxon>
        <taxon>Ambleminae</taxon>
        <taxon>Lampsilini</taxon>
        <taxon>Potamilus</taxon>
    </lineage>
</organism>
<keyword evidence="4" id="KW-1133">Transmembrane helix</keyword>
<dbReference type="Pfam" id="PF13855">
    <property type="entry name" value="LRR_8"/>
    <property type="match status" value="2"/>
</dbReference>
<keyword evidence="7" id="KW-1185">Reference proteome</keyword>
<dbReference type="GO" id="GO:0031012">
    <property type="term" value="C:extracellular matrix"/>
    <property type="evidence" value="ECO:0007669"/>
    <property type="project" value="TreeGrafter"/>
</dbReference>
<dbReference type="SMART" id="SM00369">
    <property type="entry name" value="LRR_TYP"/>
    <property type="match status" value="5"/>
</dbReference>
<evidence type="ECO:0000256" key="4">
    <source>
        <dbReference type="SAM" id="Phobius"/>
    </source>
</evidence>
<dbReference type="PRINTS" id="PR00019">
    <property type="entry name" value="LEURICHRPT"/>
</dbReference>
<dbReference type="InterPro" id="IPR003591">
    <property type="entry name" value="Leu-rich_rpt_typical-subtyp"/>
</dbReference>
<dbReference type="InterPro" id="IPR032675">
    <property type="entry name" value="LRR_dom_sf"/>
</dbReference>
<evidence type="ECO:0000313" key="6">
    <source>
        <dbReference type="EMBL" id="KAK3596210.1"/>
    </source>
</evidence>
<keyword evidence="2 5" id="KW-0732">Signal</keyword>
<dbReference type="SUPFAM" id="SSF52058">
    <property type="entry name" value="L domain-like"/>
    <property type="match status" value="1"/>
</dbReference>
<dbReference type="PROSITE" id="PS51450">
    <property type="entry name" value="LRR"/>
    <property type="match status" value="2"/>
</dbReference>
<sequence>MARAITLVCLWLSLMPHHVKSQCKDEGNSRNCSFLELRAIPDFTDLTVSVLDMSYNKISTVSLLNVSDDATLTFLNLSHNLISAIYNSSFQKLRHLEVLDLSNNVLKGEDLYTKVFDELENLKVLILERNPLKMVRRGTFDFFNLLAMENLDLSHCDIHNLEERAIDLPRLIHLDLSWNRLQSLNPDALKMMTRLETLDLSHNDLSEISVLPFLPVLKTLILDNNVLINVDIREAVFKSADDVRVISLRNNKIRTLEQDKLPWDLEVISQIDLTNNPIECDCKLKWIINDENIAKKNVTILCMYPDNLRGINLMKLSENELVCRPPILEILLATGASVVAVATMIGIVFCILALRRKRIRTKTCKDGGGNYTAIYSRGDGEETHMVNISDEKILLRDRGKEFDV</sequence>
<dbReference type="Gene3D" id="3.80.10.10">
    <property type="entry name" value="Ribonuclease Inhibitor"/>
    <property type="match status" value="2"/>
</dbReference>
<dbReference type="EMBL" id="JAEAOA010001005">
    <property type="protein sequence ID" value="KAK3596210.1"/>
    <property type="molecule type" value="Genomic_DNA"/>
</dbReference>
<reference evidence="6" key="1">
    <citation type="journal article" date="2021" name="Genome Biol. Evol.">
        <title>A High-Quality Reference Genome for a Parasitic Bivalve with Doubly Uniparental Inheritance (Bivalvia: Unionida).</title>
        <authorList>
            <person name="Smith C.H."/>
        </authorList>
    </citation>
    <scope>NUCLEOTIDE SEQUENCE</scope>
    <source>
        <strain evidence="6">CHS0354</strain>
    </source>
</reference>
<accession>A0AAE0SQE0</accession>
<dbReference type="PANTHER" id="PTHR24373">
    <property type="entry name" value="SLIT RELATED LEUCINE-RICH REPEAT NEURONAL PROTEIN"/>
    <property type="match status" value="1"/>
</dbReference>
<keyword evidence="4" id="KW-0472">Membrane</keyword>
<evidence type="ECO:0000256" key="1">
    <source>
        <dbReference type="ARBA" id="ARBA00022614"/>
    </source>
</evidence>
<dbReference type="Proteomes" id="UP001195483">
    <property type="component" value="Unassembled WGS sequence"/>
</dbReference>
<evidence type="ECO:0000256" key="2">
    <source>
        <dbReference type="ARBA" id="ARBA00022729"/>
    </source>
</evidence>
<name>A0AAE0SQE0_9BIVA</name>
<dbReference type="PANTHER" id="PTHR24373:SF370">
    <property type="entry name" value="FISH-LIPS, ISOFORM E"/>
    <property type="match status" value="1"/>
</dbReference>
<dbReference type="InterPro" id="IPR001611">
    <property type="entry name" value="Leu-rich_rpt"/>
</dbReference>
<keyword evidence="3" id="KW-0677">Repeat</keyword>
<feature type="transmembrane region" description="Helical" evidence="4">
    <location>
        <begin position="330"/>
        <end position="354"/>
    </location>
</feature>
<protein>
    <submittedName>
        <fullName evidence="6">Uncharacterized protein</fullName>
    </submittedName>
</protein>
<dbReference type="InterPro" id="IPR050328">
    <property type="entry name" value="Dev_Immune_Receptor"/>
</dbReference>
<keyword evidence="4" id="KW-0812">Transmembrane</keyword>
<comment type="caution">
    <text evidence="6">The sequence shown here is derived from an EMBL/GenBank/DDBJ whole genome shotgun (WGS) entry which is preliminary data.</text>
</comment>
<dbReference type="AlphaFoldDB" id="A0AAE0SQE0"/>
<dbReference type="GO" id="GO:0005615">
    <property type="term" value="C:extracellular space"/>
    <property type="evidence" value="ECO:0007669"/>
    <property type="project" value="TreeGrafter"/>
</dbReference>
<keyword evidence="1" id="KW-0433">Leucine-rich repeat</keyword>
<feature type="chain" id="PRO_5042196629" evidence="5">
    <location>
        <begin position="22"/>
        <end position="404"/>
    </location>
</feature>
<proteinExistence type="predicted"/>
<evidence type="ECO:0000256" key="3">
    <source>
        <dbReference type="ARBA" id="ARBA00022737"/>
    </source>
</evidence>
<evidence type="ECO:0000256" key="5">
    <source>
        <dbReference type="SAM" id="SignalP"/>
    </source>
</evidence>
<gene>
    <name evidence="6" type="ORF">CHS0354_016153</name>
</gene>
<evidence type="ECO:0000313" key="7">
    <source>
        <dbReference type="Proteomes" id="UP001195483"/>
    </source>
</evidence>
<reference evidence="6" key="3">
    <citation type="submission" date="2023-05" db="EMBL/GenBank/DDBJ databases">
        <authorList>
            <person name="Smith C.H."/>
        </authorList>
    </citation>
    <scope>NUCLEOTIDE SEQUENCE</scope>
    <source>
        <strain evidence="6">CHS0354</strain>
        <tissue evidence="6">Mantle</tissue>
    </source>
</reference>
<reference evidence="6" key="2">
    <citation type="journal article" date="2021" name="Genome Biol. Evol.">
        <title>Developing a high-quality reference genome for a parasitic bivalve with doubly uniparental inheritance (Bivalvia: Unionida).</title>
        <authorList>
            <person name="Smith C.H."/>
        </authorList>
    </citation>
    <scope>NUCLEOTIDE SEQUENCE</scope>
    <source>
        <strain evidence="6">CHS0354</strain>
        <tissue evidence="6">Mantle</tissue>
    </source>
</reference>
<feature type="signal peptide" evidence="5">
    <location>
        <begin position="1"/>
        <end position="21"/>
    </location>
</feature>